<evidence type="ECO:0000256" key="2">
    <source>
        <dbReference type="ARBA" id="ARBA00023002"/>
    </source>
</evidence>
<dbReference type="GO" id="GO:0016616">
    <property type="term" value="F:oxidoreductase activity, acting on the CH-OH group of donors, NAD or NADP as acceptor"/>
    <property type="evidence" value="ECO:0007669"/>
    <property type="project" value="InterPro"/>
</dbReference>
<dbReference type="InterPro" id="IPR001732">
    <property type="entry name" value="UDP-Glc/GDP-Man_DH_N"/>
</dbReference>
<organism evidence="5">
    <name type="scientific">viral metagenome</name>
    <dbReference type="NCBI Taxonomy" id="1070528"/>
    <lineage>
        <taxon>unclassified sequences</taxon>
        <taxon>metagenomes</taxon>
        <taxon>organismal metagenomes</taxon>
    </lineage>
</organism>
<dbReference type="InterPro" id="IPR014026">
    <property type="entry name" value="UDP-Glc/GDP-Man_DH_dimer"/>
</dbReference>
<dbReference type="InterPro" id="IPR017476">
    <property type="entry name" value="UDP-Glc/GDP-Man"/>
</dbReference>
<dbReference type="SUPFAM" id="SSF52413">
    <property type="entry name" value="UDP-glucose/GDP-mannose dehydrogenase C-terminal domain"/>
    <property type="match status" value="1"/>
</dbReference>
<evidence type="ECO:0000259" key="4">
    <source>
        <dbReference type="SMART" id="SM00984"/>
    </source>
</evidence>
<dbReference type="InterPro" id="IPR008927">
    <property type="entry name" value="6-PGluconate_DH-like_C_sf"/>
</dbReference>
<dbReference type="PANTHER" id="PTHR43491">
    <property type="entry name" value="UDP-N-ACETYL-D-MANNOSAMINE DEHYDROGENASE"/>
    <property type="match status" value="1"/>
</dbReference>
<dbReference type="SMART" id="SM00984">
    <property type="entry name" value="UDPG_MGDP_dh_C"/>
    <property type="match status" value="1"/>
</dbReference>
<evidence type="ECO:0000256" key="1">
    <source>
        <dbReference type="ARBA" id="ARBA00006601"/>
    </source>
</evidence>
<dbReference type="Pfam" id="PF00984">
    <property type="entry name" value="UDPG_MGDP_dh"/>
    <property type="match status" value="1"/>
</dbReference>
<keyword evidence="3" id="KW-0520">NAD</keyword>
<comment type="similarity">
    <text evidence="1">Belongs to the UDP-glucose/GDP-mannose dehydrogenase family.</text>
</comment>
<dbReference type="EMBL" id="MT143646">
    <property type="protein sequence ID" value="QJA99377.1"/>
    <property type="molecule type" value="Genomic_DNA"/>
</dbReference>
<dbReference type="SUPFAM" id="SSF51735">
    <property type="entry name" value="NAD(P)-binding Rossmann-fold domains"/>
    <property type="match status" value="1"/>
</dbReference>
<dbReference type="InterPro" id="IPR014027">
    <property type="entry name" value="UDP-Glc/GDP-Man_DH_C"/>
</dbReference>
<dbReference type="AlphaFoldDB" id="A0A6M3LVQ3"/>
<dbReference type="NCBIfam" id="TIGR03026">
    <property type="entry name" value="NDP-sugDHase"/>
    <property type="match status" value="1"/>
</dbReference>
<name>A0A6M3LVQ3_9ZZZZ</name>
<dbReference type="Pfam" id="PF03721">
    <property type="entry name" value="UDPG_MGDP_dh_N"/>
    <property type="match status" value="1"/>
</dbReference>
<dbReference type="SUPFAM" id="SSF48179">
    <property type="entry name" value="6-phosphogluconate dehydrogenase C-terminal domain-like"/>
    <property type="match status" value="1"/>
</dbReference>
<evidence type="ECO:0000256" key="3">
    <source>
        <dbReference type="ARBA" id="ARBA00023027"/>
    </source>
</evidence>
<feature type="domain" description="UDP-glucose/GDP-mannose dehydrogenase C-terminal" evidence="4">
    <location>
        <begin position="337"/>
        <end position="433"/>
    </location>
</feature>
<dbReference type="Pfam" id="PF03720">
    <property type="entry name" value="UDPG_MGDP_dh_C"/>
    <property type="match status" value="1"/>
</dbReference>
<evidence type="ECO:0000313" key="5">
    <source>
        <dbReference type="EMBL" id="QJA99377.1"/>
    </source>
</evidence>
<proteinExistence type="inferred from homology"/>
<reference evidence="5" key="1">
    <citation type="submission" date="2020-03" db="EMBL/GenBank/DDBJ databases">
        <title>The deep terrestrial virosphere.</title>
        <authorList>
            <person name="Holmfeldt K."/>
            <person name="Nilsson E."/>
            <person name="Simone D."/>
            <person name="Lopez-Fernandez M."/>
            <person name="Wu X."/>
            <person name="de Brujin I."/>
            <person name="Lundin D."/>
            <person name="Andersson A."/>
            <person name="Bertilsson S."/>
            <person name="Dopson M."/>
        </authorList>
    </citation>
    <scope>NUCLEOTIDE SEQUENCE</scope>
    <source>
        <strain evidence="5">MM171A01100</strain>
    </source>
</reference>
<dbReference type="GO" id="GO:0051287">
    <property type="term" value="F:NAD binding"/>
    <property type="evidence" value="ECO:0007669"/>
    <property type="project" value="InterPro"/>
</dbReference>
<gene>
    <name evidence="5" type="ORF">MM171A01100_0011</name>
</gene>
<sequence length="458" mass="50275">MEIVVIGMGYVGIPTAALLADVDGFNVVGVQRRSKRSGWKIDHLNAGKSPIEGDEPGLAELIEKVVGNGSFSVTDDVSVCKDADVILIVVQTPVDDNHVPQYSSLEEVSQSIGQYMKKGVMVIIESTVAPGTTQYFVRPILERLSGLRAGEDFNLVFSYERVMVGRLLHNLQNMPKVVGGLTPACTERGIAFYKNIVNAEVFPTNCLTAEVSKVTENAYRDVNIAFANEVALICESLGVNVHDVRSLVNSLPHDPSNPAKNPYRMMHIPGAGVGGHCLPKDTWLLKYAVDAYGKNKVATNVLVESRLANDYMPLHMKELIEEALEAQNVQLIEARICILGFAFLEDSDDTRNTPALTLYNILKPICREVIVHDPYVVAYEGVTLTTDLGEAVKDRNCVAIATRHREYLDIKLDWLKKMLATPVIVDGRNVFNPEDALSSGFSFRGVGIGTNTKQSKKE</sequence>
<dbReference type="InterPro" id="IPR036220">
    <property type="entry name" value="UDP-Glc/GDP-Man_DH_C_sf"/>
</dbReference>
<dbReference type="InterPro" id="IPR036291">
    <property type="entry name" value="NAD(P)-bd_dom_sf"/>
</dbReference>
<protein>
    <submittedName>
        <fullName evidence="5">Putative UDP-glucose/GDP-mannose dehydrogenasese</fullName>
    </submittedName>
</protein>
<accession>A0A6M3LVQ3</accession>
<dbReference type="GO" id="GO:0000271">
    <property type="term" value="P:polysaccharide biosynthetic process"/>
    <property type="evidence" value="ECO:0007669"/>
    <property type="project" value="InterPro"/>
</dbReference>
<dbReference type="PIRSF" id="PIRSF000124">
    <property type="entry name" value="UDPglc_GDPman_dh"/>
    <property type="match status" value="1"/>
</dbReference>
<dbReference type="PIRSF" id="PIRSF500136">
    <property type="entry name" value="UDP_ManNAc_DH"/>
    <property type="match status" value="1"/>
</dbReference>
<dbReference type="PANTHER" id="PTHR43491:SF2">
    <property type="entry name" value="UDP-N-ACETYL-D-MANNOSAMINE DEHYDROGENASE"/>
    <property type="match status" value="1"/>
</dbReference>
<dbReference type="GO" id="GO:0016628">
    <property type="term" value="F:oxidoreductase activity, acting on the CH-CH group of donors, NAD or NADP as acceptor"/>
    <property type="evidence" value="ECO:0007669"/>
    <property type="project" value="InterPro"/>
</dbReference>
<dbReference type="Gene3D" id="3.40.50.720">
    <property type="entry name" value="NAD(P)-binding Rossmann-like Domain"/>
    <property type="match status" value="2"/>
</dbReference>
<dbReference type="InterPro" id="IPR028359">
    <property type="entry name" value="UDP_ManNAc/GlcNAc_DH"/>
</dbReference>
<keyword evidence="2" id="KW-0560">Oxidoreductase</keyword>